<dbReference type="InterPro" id="IPR001387">
    <property type="entry name" value="Cro/C1-type_HTH"/>
</dbReference>
<dbReference type="PANTHER" id="PTHR10245:SF15">
    <property type="entry name" value="ENDOTHELIAL DIFFERENTIATION-RELATED FACTOR 1"/>
    <property type="match status" value="1"/>
</dbReference>
<organism evidence="6">
    <name type="scientific">Fonticula alba</name>
    <name type="common">Slime mold</name>
    <dbReference type="NCBI Taxonomy" id="691883"/>
    <lineage>
        <taxon>Eukaryota</taxon>
        <taxon>Rotosphaerida</taxon>
        <taxon>Fonticulaceae</taxon>
        <taxon>Fonticula</taxon>
    </lineage>
</organism>
<protein>
    <recommendedName>
        <fullName evidence="5">HTH cro/C1-type domain-containing protein</fullName>
    </recommendedName>
</protein>
<dbReference type="FunFam" id="1.10.260.40:FF:000018">
    <property type="entry name" value="Multiprotein bridging factor 1"/>
    <property type="match status" value="1"/>
</dbReference>
<evidence type="ECO:0000256" key="4">
    <source>
        <dbReference type="SAM" id="MobiDB-lite"/>
    </source>
</evidence>
<feature type="region of interest" description="Disordered" evidence="4">
    <location>
        <begin position="41"/>
        <end position="69"/>
    </location>
</feature>
<dbReference type="GO" id="GO:0003677">
    <property type="term" value="F:DNA binding"/>
    <property type="evidence" value="ECO:0007669"/>
    <property type="project" value="UniProtKB-KW"/>
</dbReference>
<dbReference type="SMART" id="SM00530">
    <property type="entry name" value="HTH_XRE"/>
    <property type="match status" value="1"/>
</dbReference>
<proteinExistence type="predicted"/>
<keyword evidence="2" id="KW-0238">DNA-binding</keyword>
<dbReference type="STRING" id="691883.A0A058ZAE2"/>
<evidence type="ECO:0000313" key="6">
    <source>
        <dbReference type="EMBL" id="KCV71270.1"/>
    </source>
</evidence>
<dbReference type="OrthoDB" id="10253401at2759"/>
<dbReference type="InterPro" id="IPR013729">
    <property type="entry name" value="MBF1_N"/>
</dbReference>
<dbReference type="SUPFAM" id="SSF47413">
    <property type="entry name" value="lambda repressor-like DNA-binding domains"/>
    <property type="match status" value="1"/>
</dbReference>
<dbReference type="GO" id="GO:0005634">
    <property type="term" value="C:nucleus"/>
    <property type="evidence" value="ECO:0007669"/>
    <property type="project" value="TreeGrafter"/>
</dbReference>
<dbReference type="EMBL" id="KB932203">
    <property type="protein sequence ID" value="KCV71270.1"/>
    <property type="molecule type" value="Genomic_DNA"/>
</dbReference>
<dbReference type="eggNOG" id="KOG3398">
    <property type="taxonomic scope" value="Eukaryota"/>
</dbReference>
<feature type="compositionally biased region" description="Polar residues" evidence="4">
    <location>
        <begin position="16"/>
        <end position="25"/>
    </location>
</feature>
<evidence type="ECO:0000256" key="3">
    <source>
        <dbReference type="ARBA" id="ARBA00023163"/>
    </source>
</evidence>
<dbReference type="PROSITE" id="PS50943">
    <property type="entry name" value="HTH_CROC1"/>
    <property type="match status" value="1"/>
</dbReference>
<gene>
    <name evidence="6" type="ORF">H696_02217</name>
</gene>
<name>A0A058ZAE2_FONAL</name>
<dbReference type="Pfam" id="PF08523">
    <property type="entry name" value="MBF1"/>
    <property type="match status" value="1"/>
</dbReference>
<dbReference type="GeneID" id="20526942"/>
<keyword evidence="1" id="KW-0805">Transcription regulation</keyword>
<accession>A0A058ZAE2</accession>
<dbReference type="RefSeq" id="XP_009494393.1">
    <property type="nucleotide sequence ID" value="XM_009496118.1"/>
</dbReference>
<dbReference type="OMA" id="GKNKSCK"/>
<sequence>MDEWDTVTYIRRPGGSTASRNTGQLRTEADLNRARRLNANIQTERRPHAPGNRRTTDLNAARLDRETEELQHRRVSVEVSRTIARARTEKGLTQKEFASKIFELPSVVSEYENGRAIPNQQVLSKMERVLGVKLRGKGIGEPIQARVPKK</sequence>
<keyword evidence="7" id="KW-1185">Reference proteome</keyword>
<reference evidence="6" key="1">
    <citation type="submission" date="2013-04" db="EMBL/GenBank/DDBJ databases">
        <title>The Genome Sequence of Fonticula alba ATCC 38817.</title>
        <authorList>
            <consortium name="The Broad Institute Genomics Platform"/>
            <person name="Russ C."/>
            <person name="Cuomo C."/>
            <person name="Burger G."/>
            <person name="Gray M.W."/>
            <person name="Holland P.W.H."/>
            <person name="King N."/>
            <person name="Lang F.B.F."/>
            <person name="Roger A.J."/>
            <person name="Ruiz-Trillo I."/>
            <person name="Brown M."/>
            <person name="Walker B."/>
            <person name="Young S."/>
            <person name="Zeng Q."/>
            <person name="Gargeya S."/>
            <person name="Fitzgerald M."/>
            <person name="Haas B."/>
            <person name="Abouelleil A."/>
            <person name="Allen A.W."/>
            <person name="Alvarado L."/>
            <person name="Arachchi H.M."/>
            <person name="Berlin A.M."/>
            <person name="Chapman S.B."/>
            <person name="Gainer-Dewar J."/>
            <person name="Goldberg J."/>
            <person name="Griggs A."/>
            <person name="Gujja S."/>
            <person name="Hansen M."/>
            <person name="Howarth C."/>
            <person name="Imamovic A."/>
            <person name="Ireland A."/>
            <person name="Larimer J."/>
            <person name="McCowan C."/>
            <person name="Murphy C."/>
            <person name="Pearson M."/>
            <person name="Poon T.W."/>
            <person name="Priest M."/>
            <person name="Roberts A."/>
            <person name="Saif S."/>
            <person name="Shea T."/>
            <person name="Sisk P."/>
            <person name="Sykes S."/>
            <person name="Wortman J."/>
            <person name="Nusbaum C."/>
            <person name="Birren B."/>
        </authorList>
    </citation>
    <scope>NUCLEOTIDE SEQUENCE [LARGE SCALE GENOMIC DNA]</scope>
    <source>
        <strain evidence="6">ATCC 38817</strain>
    </source>
</reference>
<evidence type="ECO:0000259" key="5">
    <source>
        <dbReference type="PROSITE" id="PS50943"/>
    </source>
</evidence>
<feature type="domain" description="HTH cro/C1-type" evidence="5">
    <location>
        <begin position="83"/>
        <end position="137"/>
    </location>
</feature>
<dbReference type="Gene3D" id="1.10.260.40">
    <property type="entry name" value="lambda repressor-like DNA-binding domains"/>
    <property type="match status" value="1"/>
</dbReference>
<feature type="region of interest" description="Disordered" evidence="4">
    <location>
        <begin position="1"/>
        <end position="25"/>
    </location>
</feature>
<dbReference type="InterPro" id="IPR010982">
    <property type="entry name" value="Lambda_DNA-bd_dom_sf"/>
</dbReference>
<keyword evidence="3" id="KW-0804">Transcription</keyword>
<dbReference type="AlphaFoldDB" id="A0A058ZAE2"/>
<dbReference type="Proteomes" id="UP000030693">
    <property type="component" value="Unassembled WGS sequence"/>
</dbReference>
<evidence type="ECO:0000313" key="7">
    <source>
        <dbReference type="Proteomes" id="UP000030693"/>
    </source>
</evidence>
<evidence type="ECO:0000256" key="1">
    <source>
        <dbReference type="ARBA" id="ARBA00023015"/>
    </source>
</evidence>
<dbReference type="CDD" id="cd00093">
    <property type="entry name" value="HTH_XRE"/>
    <property type="match status" value="1"/>
</dbReference>
<dbReference type="PANTHER" id="PTHR10245">
    <property type="entry name" value="ENDOTHELIAL DIFFERENTIATION-RELATED FACTOR 1 MULTIPROTEIN BRIDGING FACTOR 1"/>
    <property type="match status" value="1"/>
</dbReference>
<dbReference type="Pfam" id="PF01381">
    <property type="entry name" value="HTH_3"/>
    <property type="match status" value="1"/>
</dbReference>
<evidence type="ECO:0000256" key="2">
    <source>
        <dbReference type="ARBA" id="ARBA00023125"/>
    </source>
</evidence>